<evidence type="ECO:0000259" key="3">
    <source>
        <dbReference type="Pfam" id="PF03816"/>
    </source>
</evidence>
<name>A0A7W9KJ64_9PSEU</name>
<reference evidence="4 5" key="1">
    <citation type="submission" date="2020-08" db="EMBL/GenBank/DDBJ databases">
        <title>Sequencing the genomes of 1000 actinobacteria strains.</title>
        <authorList>
            <person name="Klenk H.-P."/>
        </authorList>
    </citation>
    <scope>NUCLEOTIDE SEQUENCE [LARGE SCALE GENOMIC DNA]</scope>
    <source>
        <strain evidence="4 5">DSM 43851</strain>
    </source>
</reference>
<evidence type="ECO:0000256" key="1">
    <source>
        <dbReference type="ARBA" id="ARBA00006068"/>
    </source>
</evidence>
<dbReference type="InterPro" id="IPR050922">
    <property type="entry name" value="LytR/CpsA/Psr_CW_biosynth"/>
</dbReference>
<dbReference type="Proteomes" id="UP000585638">
    <property type="component" value="Unassembled WGS sequence"/>
</dbReference>
<protein>
    <submittedName>
        <fullName evidence="4">LCP family protein required for cell wall assembly</fullName>
    </submittedName>
</protein>
<dbReference type="EMBL" id="JACHIR010000001">
    <property type="protein sequence ID" value="MBB5893531.1"/>
    <property type="molecule type" value="Genomic_DNA"/>
</dbReference>
<comment type="caution">
    <text evidence="4">The sequence shown here is derived from an EMBL/GenBank/DDBJ whole genome shotgun (WGS) entry which is preliminary data.</text>
</comment>
<keyword evidence="2" id="KW-0732">Signal</keyword>
<dbReference type="RefSeq" id="WP_184864888.1">
    <property type="nucleotide sequence ID" value="NZ_BAAAWY010000018.1"/>
</dbReference>
<sequence length="383" mass="40273">MGSRGRAIALVCGRTSVALASALVIAATAFARNAHDQVQQGMTTTPVLSEVATATNAPPKDDGATDVLLVGDDRRTDLRGNPLPAYILRQLRTEANDGFSTDTLILLRIPKDGSKSYAVSIPRDTEVPIAGYRTDKINSAYGAVKYLTSQRMRAAGEHDSAKIERDSDAAGRQALVTSVQQLTGLTVDHYAEVSLYGFYLLSQAIGGVPVCLLHATSDPNSGANFRAGVQNVSGGNALSFVRQRDNLPHGDLDRIVRQQAFLASAAKKVLSAGTLLDPDRLGALTAAVQKSVVIDQGWDVLGFVQQAQSLTGGNVEFVTIPVVNANGRNDRGQSVVVVDRDAVKKFVAGLASGSPSGFTAPGPLRLNATAPEPITVNGTRCVN</sequence>
<evidence type="ECO:0000313" key="5">
    <source>
        <dbReference type="Proteomes" id="UP000585638"/>
    </source>
</evidence>
<dbReference type="Gene3D" id="3.40.630.190">
    <property type="entry name" value="LCP protein"/>
    <property type="match status" value="1"/>
</dbReference>
<gene>
    <name evidence="4" type="ORF">BJ998_004727</name>
</gene>
<comment type="similarity">
    <text evidence="1">Belongs to the LytR/CpsA/Psr (LCP) family.</text>
</comment>
<feature type="chain" id="PRO_5031574676" evidence="2">
    <location>
        <begin position="32"/>
        <end position="383"/>
    </location>
</feature>
<dbReference type="AlphaFoldDB" id="A0A7W9KJ64"/>
<evidence type="ECO:0000313" key="4">
    <source>
        <dbReference type="EMBL" id="MBB5893531.1"/>
    </source>
</evidence>
<keyword evidence="5" id="KW-1185">Reference proteome</keyword>
<accession>A0A7W9KJ64</accession>
<dbReference type="Pfam" id="PF03816">
    <property type="entry name" value="LytR_cpsA_psr"/>
    <property type="match status" value="1"/>
</dbReference>
<dbReference type="NCBIfam" id="TIGR00350">
    <property type="entry name" value="lytR_cpsA_psr"/>
    <property type="match status" value="1"/>
</dbReference>
<dbReference type="InterPro" id="IPR004474">
    <property type="entry name" value="LytR_CpsA_psr"/>
</dbReference>
<dbReference type="PANTHER" id="PTHR33392">
    <property type="entry name" value="POLYISOPRENYL-TEICHOIC ACID--PEPTIDOGLYCAN TEICHOIC ACID TRANSFERASE TAGU"/>
    <property type="match status" value="1"/>
</dbReference>
<organism evidence="4 5">
    <name type="scientific">Kutzneria kofuensis</name>
    <dbReference type="NCBI Taxonomy" id="103725"/>
    <lineage>
        <taxon>Bacteria</taxon>
        <taxon>Bacillati</taxon>
        <taxon>Actinomycetota</taxon>
        <taxon>Actinomycetes</taxon>
        <taxon>Pseudonocardiales</taxon>
        <taxon>Pseudonocardiaceae</taxon>
        <taxon>Kutzneria</taxon>
    </lineage>
</organism>
<dbReference type="PANTHER" id="PTHR33392:SF6">
    <property type="entry name" value="POLYISOPRENYL-TEICHOIC ACID--PEPTIDOGLYCAN TEICHOIC ACID TRANSFERASE TAGU"/>
    <property type="match status" value="1"/>
</dbReference>
<feature type="domain" description="Cell envelope-related transcriptional attenuator" evidence="3">
    <location>
        <begin position="101"/>
        <end position="270"/>
    </location>
</feature>
<feature type="signal peptide" evidence="2">
    <location>
        <begin position="1"/>
        <end position="31"/>
    </location>
</feature>
<proteinExistence type="inferred from homology"/>
<evidence type="ECO:0000256" key="2">
    <source>
        <dbReference type="SAM" id="SignalP"/>
    </source>
</evidence>